<comment type="caution">
    <text evidence="1">The sequence shown here is derived from an EMBL/GenBank/DDBJ whole genome shotgun (WGS) entry which is preliminary data.</text>
</comment>
<protein>
    <submittedName>
        <fullName evidence="1">Uncharacterized protein</fullName>
    </submittedName>
</protein>
<organism evidence="1">
    <name type="scientific">marine sediment metagenome</name>
    <dbReference type="NCBI Taxonomy" id="412755"/>
    <lineage>
        <taxon>unclassified sequences</taxon>
        <taxon>metagenomes</taxon>
        <taxon>ecological metagenomes</taxon>
    </lineage>
</organism>
<evidence type="ECO:0000313" key="1">
    <source>
        <dbReference type="EMBL" id="KKL98682.1"/>
    </source>
</evidence>
<dbReference type="AlphaFoldDB" id="A0A0F9JI54"/>
<dbReference type="EMBL" id="LAZR01017856">
    <property type="protein sequence ID" value="KKL98682.1"/>
    <property type="molecule type" value="Genomic_DNA"/>
</dbReference>
<sequence>MKALQKNYKFNYYSYFLKSSKYKKNFKLFLKEIEYQLAETESLLSKEEYLEDDKNINIDDQLNLFRYFIIYSNFSAVDISKRALTFENKDLYNIFSKIDKLAELNKLKMSERYKNTLLYEIKNIEVLIDQGQISNAKEKLNYILNLAEGRDGALTRGNNAQERIVNESNEIFNRVKDLLETCKIKERVIKEKVLKSKPSIIQKQNDVVKEESELLTEKIEMSHKEIKKNEHVNDFTNIMPFRKIQREKITQRRSFDVNDDVKIHEYIKKSNKPREKKYNDIKKEVSENSLVNIIAQVENLHDLGVFLEKSEAFVVQLFSYYWEDSRSKRATELIIQYFSSYFEINPFDLELHFIPYILDSKERLITTFKNANINKAGRLRVNPKFFRILPKLTDKTELKNLFEKFEKFNYDSLKDQYLIKISKEVKEYIFDVPVKNLYNFLIDFSKVIPLKDSDHLTKDSNENECKIKSYLGLLYFKIIEKEENKKIIYSYDFLKSDIQEKGTIYMDFIDLPSGRVKLIIKNEVHESLGNIKYLNWIGINLKSWIDQNIGKIVAKQVQTIFYEKSFDDLKMGNYKILQAKISTMGKSIENLKSKFFEVKAPLTLSSFNCSECGATINISSKEEKFIICEHCDTPFLMEWQKN</sequence>
<gene>
    <name evidence="1" type="ORF">LCGC14_1821970</name>
</gene>
<name>A0A0F9JI54_9ZZZZ</name>
<reference evidence="1" key="1">
    <citation type="journal article" date="2015" name="Nature">
        <title>Complex archaea that bridge the gap between prokaryotes and eukaryotes.</title>
        <authorList>
            <person name="Spang A."/>
            <person name="Saw J.H."/>
            <person name="Jorgensen S.L."/>
            <person name="Zaremba-Niedzwiedzka K."/>
            <person name="Martijn J."/>
            <person name="Lind A.E."/>
            <person name="van Eijk R."/>
            <person name="Schleper C."/>
            <person name="Guy L."/>
            <person name="Ettema T.J."/>
        </authorList>
    </citation>
    <scope>NUCLEOTIDE SEQUENCE</scope>
</reference>
<accession>A0A0F9JI54</accession>
<proteinExistence type="predicted"/>